<dbReference type="EMBL" id="CP018867">
    <property type="protein sequence ID" value="AUI71437.1"/>
    <property type="molecule type" value="Genomic_DNA"/>
</dbReference>
<dbReference type="InterPro" id="IPR029058">
    <property type="entry name" value="AB_hydrolase_fold"/>
</dbReference>
<evidence type="ECO:0000256" key="3">
    <source>
        <dbReference type="RuleBase" id="RU361235"/>
    </source>
</evidence>
<name>A0A2K9HIA5_9LACO</name>
<evidence type="ECO:0000256" key="2">
    <source>
        <dbReference type="ARBA" id="ARBA00022801"/>
    </source>
</evidence>
<evidence type="ECO:0000256" key="1">
    <source>
        <dbReference type="ARBA" id="ARBA00005964"/>
    </source>
</evidence>
<dbReference type="Proteomes" id="UP000234653">
    <property type="component" value="Chromosome"/>
</dbReference>
<accession>A0A2K9HIA5</accession>
<dbReference type="EC" id="3.1.1.-" evidence="3"/>
<dbReference type="SUPFAM" id="SSF53474">
    <property type="entry name" value="alpha/beta-Hydrolases"/>
    <property type="match status" value="1"/>
</dbReference>
<dbReference type="KEGG" id="lali:LA20249_04155"/>
<organism evidence="5 6">
    <name type="scientific">Companilactobacillus alimentarius DSM 20249</name>
    <dbReference type="NCBI Taxonomy" id="1423720"/>
    <lineage>
        <taxon>Bacteria</taxon>
        <taxon>Bacillati</taxon>
        <taxon>Bacillota</taxon>
        <taxon>Bacilli</taxon>
        <taxon>Lactobacillales</taxon>
        <taxon>Lactobacillaceae</taxon>
        <taxon>Companilactobacillus</taxon>
    </lineage>
</organism>
<feature type="domain" description="Carboxylesterase type B" evidence="4">
    <location>
        <begin position="3"/>
        <end position="444"/>
    </location>
</feature>
<dbReference type="RefSeq" id="WP_057740071.1">
    <property type="nucleotide sequence ID" value="NZ_AZDQ01000045.1"/>
</dbReference>
<dbReference type="InterPro" id="IPR002018">
    <property type="entry name" value="CarbesteraseB"/>
</dbReference>
<evidence type="ECO:0000259" key="4">
    <source>
        <dbReference type="Pfam" id="PF00135"/>
    </source>
</evidence>
<dbReference type="PANTHER" id="PTHR11559">
    <property type="entry name" value="CARBOXYLESTERASE"/>
    <property type="match status" value="1"/>
</dbReference>
<dbReference type="Gene3D" id="3.40.50.1820">
    <property type="entry name" value="alpha/beta hydrolase"/>
    <property type="match status" value="1"/>
</dbReference>
<dbReference type="InterPro" id="IPR019826">
    <property type="entry name" value="Carboxylesterase_B_AS"/>
</dbReference>
<keyword evidence="6" id="KW-1185">Reference proteome</keyword>
<proteinExistence type="inferred from homology"/>
<sequence>MKKIIKTTTGTYQGIVDHHHLDFLGIPFGYGRRFKRAEEFSITKFGKNEINKLQYAVHNGIQPMQNEALKQNDSKIRFGENCLNLDICTPNVEGHYPIVIEFFGGGFTTGGNYQKQMSWLDHQGVVHVVPNYRLGLFGWGKIDGGDTNVGMSDQLMCIQWVIDNAKSFGGDVENINLIGLSAGAKSIAALMASNSSILDRVKKVILFSGGVQTIRDSKTADAVVKRVCRANNIKSSKDLFNLTDDGLQLVQEKALEDHFATNWFGPVIDQDLISDDWQEKLIARVKKTGFKSLISAGSNELKFFEDMDQEKIEGQVLPDLFGKNAPIFKKELLHEPDSKAALIEMLGTAMYALPARRLAELLTKNSDAEVYCNYVKVEEGKHGGIVAYLNRPTNELKIDYRKNQTYITQLLREFIENGKPYNEEIKYEWPAYDDDRLVLELDADDLKSVSVINYRYPKDLPWQSYKL</sequence>
<dbReference type="Pfam" id="PF00135">
    <property type="entry name" value="COesterase"/>
    <property type="match status" value="1"/>
</dbReference>
<dbReference type="InterPro" id="IPR050309">
    <property type="entry name" value="Type-B_Carboxylest/Lipase"/>
</dbReference>
<dbReference type="GO" id="GO:0016787">
    <property type="term" value="F:hydrolase activity"/>
    <property type="evidence" value="ECO:0007669"/>
    <property type="project" value="UniProtKB-KW"/>
</dbReference>
<dbReference type="AlphaFoldDB" id="A0A2K9HIA5"/>
<dbReference type="OrthoDB" id="9815425at2"/>
<keyword evidence="2 3" id="KW-0378">Hydrolase</keyword>
<evidence type="ECO:0000313" key="6">
    <source>
        <dbReference type="Proteomes" id="UP000234653"/>
    </source>
</evidence>
<comment type="similarity">
    <text evidence="1 3">Belongs to the type-B carboxylesterase/lipase family.</text>
</comment>
<dbReference type="PROSITE" id="PS00122">
    <property type="entry name" value="CARBOXYLESTERASE_B_1"/>
    <property type="match status" value="1"/>
</dbReference>
<evidence type="ECO:0000313" key="5">
    <source>
        <dbReference type="EMBL" id="AUI71437.1"/>
    </source>
</evidence>
<dbReference type="STRING" id="1423720.FC67_GL002075"/>
<protein>
    <recommendedName>
        <fullName evidence="3">Carboxylic ester hydrolase</fullName>
        <ecNumber evidence="3">3.1.1.-</ecNumber>
    </recommendedName>
</protein>
<reference evidence="5 6" key="1">
    <citation type="submission" date="2016-12" db="EMBL/GenBank/DDBJ databases">
        <title>The whole genome sequencing and assembly of Lactobacillus alimentarius DSM 20249T strain.</title>
        <authorList>
            <person name="Lee Y.-J."/>
            <person name="Yi H."/>
            <person name="Bahn Y.-S."/>
            <person name="Kim J.F."/>
            <person name="Lee D.-W."/>
        </authorList>
    </citation>
    <scope>NUCLEOTIDE SEQUENCE [LARGE SCALE GENOMIC DNA]</scope>
    <source>
        <strain evidence="5 6">DSM 20249</strain>
    </source>
</reference>
<gene>
    <name evidence="5" type="ORF">LA20249_04155</name>
</gene>